<dbReference type="PANTHER" id="PTHR43323:SF2">
    <property type="entry name" value="HYDROXYMETHYLGLUTARYL-COA SYNTHASE"/>
    <property type="match status" value="1"/>
</dbReference>
<evidence type="ECO:0000256" key="2">
    <source>
        <dbReference type="ARBA" id="ARBA00022679"/>
    </source>
</evidence>
<feature type="binding site" evidence="4">
    <location>
        <position position="262"/>
    </location>
    <ligand>
        <name>CoA</name>
        <dbReference type="ChEBI" id="CHEBI:57287"/>
    </ligand>
</feature>
<evidence type="ECO:0000259" key="6">
    <source>
        <dbReference type="Pfam" id="PF01154"/>
    </source>
</evidence>
<protein>
    <recommendedName>
        <fullName evidence="5">Hydroxymethylglutaryl-CoA synthase</fullName>
        <shortName evidence="5">HMG-CoA synthase</shortName>
        <ecNumber evidence="5">2.3.3.10</ecNumber>
    </recommendedName>
    <alternativeName>
        <fullName evidence="5">3-hydroxy-3-methylglutaryl coenzyme A synthase</fullName>
    </alternativeName>
</protein>
<dbReference type="EMBL" id="KZ826117">
    <property type="protein sequence ID" value="PYH88194.1"/>
    <property type="molecule type" value="Genomic_DNA"/>
</dbReference>
<dbReference type="VEuPathDB" id="FungiDB:BO71DRAFT_392083"/>
<dbReference type="InterPro" id="IPR013746">
    <property type="entry name" value="HMG_CoA_synt_C_dom"/>
</dbReference>
<evidence type="ECO:0000259" key="7">
    <source>
        <dbReference type="Pfam" id="PF08540"/>
    </source>
</evidence>
<evidence type="ECO:0000256" key="4">
    <source>
        <dbReference type="PIRSR" id="PIRSR610122-2"/>
    </source>
</evidence>
<accession>A0A319CSR1</accession>
<feature type="domain" description="Hydroxymethylglutaryl-coenzyme A synthase N-terminal" evidence="6">
    <location>
        <begin position="6"/>
        <end position="178"/>
    </location>
</feature>
<dbReference type="OrthoDB" id="1269963at2759"/>
<feature type="active site" description="Acyl-thioester intermediate" evidence="3">
    <location>
        <position position="121"/>
    </location>
</feature>
<dbReference type="InterPro" id="IPR013528">
    <property type="entry name" value="HMG_CoA_synth_N"/>
</dbReference>
<feature type="active site" description="Proton donor/acceptor" evidence="3">
    <location>
        <position position="257"/>
    </location>
</feature>
<feature type="domain" description="Hydroxymethylglutaryl-coenzyme A synthase C-terminal" evidence="7">
    <location>
        <begin position="179"/>
        <end position="452"/>
    </location>
</feature>
<dbReference type="GO" id="GO:0006696">
    <property type="term" value="P:ergosterol biosynthetic process"/>
    <property type="evidence" value="ECO:0007669"/>
    <property type="project" value="TreeGrafter"/>
</dbReference>
<dbReference type="SUPFAM" id="SSF53901">
    <property type="entry name" value="Thiolase-like"/>
    <property type="match status" value="2"/>
</dbReference>
<proteinExistence type="inferred from homology"/>
<reference evidence="8 9" key="1">
    <citation type="submission" date="2018-02" db="EMBL/GenBank/DDBJ databases">
        <title>The genomes of Aspergillus section Nigri reveals drivers in fungal speciation.</title>
        <authorList>
            <consortium name="DOE Joint Genome Institute"/>
            <person name="Vesth T.C."/>
            <person name="Nybo J."/>
            <person name="Theobald S."/>
            <person name="Brandl J."/>
            <person name="Frisvad J.C."/>
            <person name="Nielsen K.F."/>
            <person name="Lyhne E.K."/>
            <person name="Kogle M.E."/>
            <person name="Kuo A."/>
            <person name="Riley R."/>
            <person name="Clum A."/>
            <person name="Nolan M."/>
            <person name="Lipzen A."/>
            <person name="Salamov A."/>
            <person name="Henrissat B."/>
            <person name="Wiebenga A."/>
            <person name="De vries R.P."/>
            <person name="Grigoriev I.V."/>
            <person name="Mortensen U.H."/>
            <person name="Andersen M.R."/>
            <person name="Baker S.E."/>
        </authorList>
    </citation>
    <scope>NUCLEOTIDE SEQUENCE [LARGE SCALE GENOMIC DNA]</scope>
    <source>
        <strain evidence="8 9">CBS 707.79</strain>
    </source>
</reference>
<dbReference type="Proteomes" id="UP000247810">
    <property type="component" value="Unassembled WGS sequence"/>
</dbReference>
<dbReference type="Pfam" id="PF08540">
    <property type="entry name" value="HMG_CoA_synt_C"/>
    <property type="match status" value="1"/>
</dbReference>
<dbReference type="PANTHER" id="PTHR43323">
    <property type="entry name" value="3-HYDROXY-3-METHYLGLUTARYL COENZYME A SYNTHASE"/>
    <property type="match status" value="1"/>
</dbReference>
<sequence length="453" mass="50377">MPPTHPTNIGIKAIELYFPPQTLTQTALEIHDSTSPGKYTIGHGQQQMSFCSDREDITSMCLTVFSSLLQKYSIPATSIGRLEVGTESPSDRSKSIKSVLMQLLTAHGNTNVEGADTINACYGGTNALFNSVNWIESSAWDGRDAVVVTGDIALYERGAARPTGGAGCVAMLVGPGAPIVLEPGLRGSFSRHVWDFYKPDGRTEYPVINGKFSVRCYLEALDASYKAYLERERQVSGVDVREQDGLAVDRFDYMLFHSPTCKVVQKAFARLLFNDYLARPEHPFFEGVPEKFREMGYEESLEDKELMKVFVGLAEERFRRRVAPSLEVASLCGNMYTASLYGCLISFIDNVRFDGASKRVGMFSYGSGLVSSMFSVRVVGDVSDMAAKVDLKARLKARRVVSPDVYEKVCQLREQAYMTRDYLPFTSTDDLVDGTYYLSCVNDKFEREYTAKA</sequence>
<dbReference type="EC" id="2.3.3.10" evidence="5"/>
<dbReference type="GO" id="GO:0004421">
    <property type="term" value="F:hydroxymethylglutaryl-CoA synthase activity"/>
    <property type="evidence" value="ECO:0007669"/>
    <property type="project" value="UniProtKB-EC"/>
</dbReference>
<dbReference type="Pfam" id="PF01154">
    <property type="entry name" value="HMG_CoA_synt_N"/>
    <property type="match status" value="1"/>
</dbReference>
<dbReference type="FunFam" id="3.40.47.10:FF:000008">
    <property type="entry name" value="3-hydroxy-3-methylglutaryl coenzyme A synthase"/>
    <property type="match status" value="1"/>
</dbReference>
<comment type="catalytic activity">
    <reaction evidence="5">
        <text>acetoacetyl-CoA + acetyl-CoA + H2O = (3S)-3-hydroxy-3-methylglutaryl-CoA + CoA + H(+)</text>
        <dbReference type="Rhea" id="RHEA:10188"/>
        <dbReference type="ChEBI" id="CHEBI:15377"/>
        <dbReference type="ChEBI" id="CHEBI:15378"/>
        <dbReference type="ChEBI" id="CHEBI:43074"/>
        <dbReference type="ChEBI" id="CHEBI:57286"/>
        <dbReference type="ChEBI" id="CHEBI:57287"/>
        <dbReference type="ChEBI" id="CHEBI:57288"/>
        <dbReference type="EC" id="2.3.3.10"/>
    </reaction>
</comment>
<keyword evidence="2 5" id="KW-0808">Transferase</keyword>
<dbReference type="CDD" id="cd00827">
    <property type="entry name" value="init_cond_enzymes"/>
    <property type="match status" value="1"/>
</dbReference>
<dbReference type="NCBIfam" id="TIGR01833">
    <property type="entry name" value="HMG-CoA-S_euk"/>
    <property type="match status" value="1"/>
</dbReference>
<feature type="binding site" evidence="4">
    <location>
        <position position="213"/>
    </location>
    <ligand>
        <name>CoA</name>
        <dbReference type="ChEBI" id="CHEBI:57287"/>
    </ligand>
</feature>
<name>A0A319CSR1_9EURO</name>
<organism evidence="8 9">
    <name type="scientific">Aspergillus ellipticus CBS 707.79</name>
    <dbReference type="NCBI Taxonomy" id="1448320"/>
    <lineage>
        <taxon>Eukaryota</taxon>
        <taxon>Fungi</taxon>
        <taxon>Dikarya</taxon>
        <taxon>Ascomycota</taxon>
        <taxon>Pezizomycotina</taxon>
        <taxon>Eurotiomycetes</taxon>
        <taxon>Eurotiomycetidae</taxon>
        <taxon>Eurotiales</taxon>
        <taxon>Aspergillaceae</taxon>
        <taxon>Aspergillus</taxon>
        <taxon>Aspergillus subgen. Circumdati</taxon>
    </lineage>
</organism>
<dbReference type="InterPro" id="IPR010122">
    <property type="entry name" value="HMG_CoA_synthase_euk"/>
</dbReference>
<dbReference type="AlphaFoldDB" id="A0A319CSR1"/>
<evidence type="ECO:0000256" key="5">
    <source>
        <dbReference type="RuleBase" id="RU364071"/>
    </source>
</evidence>
<dbReference type="GO" id="GO:0006084">
    <property type="term" value="P:acetyl-CoA metabolic process"/>
    <property type="evidence" value="ECO:0007669"/>
    <property type="project" value="InterPro"/>
</dbReference>
<evidence type="ECO:0000313" key="8">
    <source>
        <dbReference type="EMBL" id="PYH88194.1"/>
    </source>
</evidence>
<dbReference type="Gene3D" id="3.40.47.10">
    <property type="match status" value="1"/>
</dbReference>
<dbReference type="InterPro" id="IPR016039">
    <property type="entry name" value="Thiolase-like"/>
</dbReference>
<feature type="active site" description="Proton donor/acceptor" evidence="3">
    <location>
        <position position="87"/>
    </location>
</feature>
<dbReference type="STRING" id="1448320.A0A319CSR1"/>
<gene>
    <name evidence="8" type="ORF">BO71DRAFT_392083</name>
</gene>
<evidence type="ECO:0000313" key="9">
    <source>
        <dbReference type="Proteomes" id="UP000247810"/>
    </source>
</evidence>
<evidence type="ECO:0000256" key="3">
    <source>
        <dbReference type="PIRSR" id="PIRSR610122-1"/>
    </source>
</evidence>
<dbReference type="GO" id="GO:0010142">
    <property type="term" value="P:farnesyl diphosphate biosynthetic process, mevalonate pathway"/>
    <property type="evidence" value="ECO:0007669"/>
    <property type="project" value="InterPro"/>
</dbReference>
<keyword evidence="9" id="KW-1185">Reference proteome</keyword>
<comment type="function">
    <text evidence="5">Catalyzes the condensation of acetyl-CoA with acetoacetyl-CoA to form HMG-CoA.</text>
</comment>
<comment type="similarity">
    <text evidence="1 5">Belongs to the thiolase-like superfamily. HMG-CoA synthase family.</text>
</comment>
<feature type="binding site" evidence="4">
    <location>
        <position position="266"/>
    </location>
    <ligand>
        <name>CoA</name>
        <dbReference type="ChEBI" id="CHEBI:57287"/>
    </ligand>
</feature>
<evidence type="ECO:0000256" key="1">
    <source>
        <dbReference type="ARBA" id="ARBA00007061"/>
    </source>
</evidence>